<feature type="domain" description="KRAB" evidence="2">
    <location>
        <begin position="18"/>
        <end position="97"/>
    </location>
</feature>
<dbReference type="Proteomes" id="UP000001646">
    <property type="component" value="Chromosome 5"/>
</dbReference>
<dbReference type="AlphaFoldDB" id="A0A803TS43"/>
<evidence type="ECO:0000259" key="2">
    <source>
        <dbReference type="PROSITE" id="PS50805"/>
    </source>
</evidence>
<accession>A0A803TS43</accession>
<dbReference type="PROSITE" id="PS50805">
    <property type="entry name" value="KRAB"/>
    <property type="match status" value="1"/>
</dbReference>
<dbReference type="InParanoid" id="A0A803TS43"/>
<protein>
    <recommendedName>
        <fullName evidence="2">KRAB domain-containing protein</fullName>
    </recommendedName>
</protein>
<organism evidence="3 4">
    <name type="scientific">Anolis carolinensis</name>
    <name type="common">Green anole</name>
    <name type="synonym">American chameleon</name>
    <dbReference type="NCBI Taxonomy" id="28377"/>
    <lineage>
        <taxon>Eukaryota</taxon>
        <taxon>Metazoa</taxon>
        <taxon>Chordata</taxon>
        <taxon>Craniata</taxon>
        <taxon>Vertebrata</taxon>
        <taxon>Euteleostomi</taxon>
        <taxon>Lepidosauria</taxon>
        <taxon>Squamata</taxon>
        <taxon>Bifurcata</taxon>
        <taxon>Unidentata</taxon>
        <taxon>Episquamata</taxon>
        <taxon>Toxicofera</taxon>
        <taxon>Iguania</taxon>
        <taxon>Dactyloidae</taxon>
        <taxon>Anolis</taxon>
    </lineage>
</organism>
<dbReference type="Gene3D" id="6.10.140.140">
    <property type="match status" value="1"/>
</dbReference>
<dbReference type="Ensembl" id="ENSACAT00000053819.1">
    <property type="protein sequence ID" value="ENSACAP00000038033.1"/>
    <property type="gene ID" value="ENSACAG00000045211.1"/>
</dbReference>
<dbReference type="SUPFAM" id="SSF109640">
    <property type="entry name" value="KRAB domain (Kruppel-associated box)"/>
    <property type="match status" value="1"/>
</dbReference>
<reference evidence="3" key="3">
    <citation type="submission" date="2025-09" db="UniProtKB">
        <authorList>
            <consortium name="Ensembl"/>
        </authorList>
    </citation>
    <scope>IDENTIFICATION</scope>
</reference>
<evidence type="ECO:0000313" key="4">
    <source>
        <dbReference type="Proteomes" id="UP000001646"/>
    </source>
</evidence>
<dbReference type="InterPro" id="IPR036051">
    <property type="entry name" value="KRAB_dom_sf"/>
</dbReference>
<dbReference type="SMART" id="SM00349">
    <property type="entry name" value="KRAB"/>
    <property type="match status" value="1"/>
</dbReference>
<dbReference type="Pfam" id="PF01352">
    <property type="entry name" value="KRAB"/>
    <property type="match status" value="1"/>
</dbReference>
<evidence type="ECO:0000313" key="3">
    <source>
        <dbReference type="Ensembl" id="ENSACAP00000038033.1"/>
    </source>
</evidence>
<keyword evidence="4" id="KW-1185">Reference proteome</keyword>
<dbReference type="InterPro" id="IPR001909">
    <property type="entry name" value="KRAB"/>
</dbReference>
<name>A0A803TS43_ANOCA</name>
<feature type="region of interest" description="Disordered" evidence="1">
    <location>
        <begin position="59"/>
        <end position="97"/>
    </location>
</feature>
<feature type="compositionally biased region" description="Polar residues" evidence="1">
    <location>
        <begin position="59"/>
        <end position="68"/>
    </location>
</feature>
<evidence type="ECO:0000256" key="1">
    <source>
        <dbReference type="SAM" id="MobiDB-lite"/>
    </source>
</evidence>
<proteinExistence type="predicted"/>
<feature type="compositionally biased region" description="Basic and acidic residues" evidence="1">
    <location>
        <begin position="87"/>
        <end position="97"/>
    </location>
</feature>
<reference evidence="3 4" key="1">
    <citation type="submission" date="2009-12" db="EMBL/GenBank/DDBJ databases">
        <title>The Genome Sequence of Anolis carolinensis (Green Anole Lizard).</title>
        <authorList>
            <consortium name="The Genome Sequencing Platform"/>
            <person name="Di Palma F."/>
            <person name="Alfoldi J."/>
            <person name="Heiman D."/>
            <person name="Young S."/>
            <person name="Grabherr M."/>
            <person name="Johnson J."/>
            <person name="Lander E.S."/>
            <person name="Lindblad-Toh K."/>
        </authorList>
    </citation>
    <scope>NUCLEOTIDE SEQUENCE [LARGE SCALE GENOMIC DNA]</scope>
    <source>
        <strain evidence="3 4">JBL SC #1</strain>
    </source>
</reference>
<sequence>MSSWVRKCGAGTSSQEVVTFEKLTVYFTEEELDPGQRTLHQKVMEENLEILFSLGSTSFEGSHSQPLTCRQKRSEMSMHSSSSAWKMEQEHLTMARS</sequence>
<dbReference type="GO" id="GO:0006355">
    <property type="term" value="P:regulation of DNA-templated transcription"/>
    <property type="evidence" value="ECO:0007669"/>
    <property type="project" value="InterPro"/>
</dbReference>
<dbReference type="CDD" id="cd07765">
    <property type="entry name" value="KRAB_A-box"/>
    <property type="match status" value="1"/>
</dbReference>
<reference evidence="3" key="2">
    <citation type="submission" date="2025-08" db="UniProtKB">
        <authorList>
            <consortium name="Ensembl"/>
        </authorList>
    </citation>
    <scope>IDENTIFICATION</scope>
</reference>